<feature type="domain" description="HTH cro/C1-type" evidence="1">
    <location>
        <begin position="11"/>
        <end position="65"/>
    </location>
</feature>
<dbReference type="Gene3D" id="1.10.260.40">
    <property type="entry name" value="lambda repressor-like DNA-binding domains"/>
    <property type="match status" value="1"/>
</dbReference>
<name>A0A7W8QJ24_9ACTN</name>
<accession>A0A7W8QJ24</accession>
<dbReference type="GO" id="GO:0003677">
    <property type="term" value="F:DNA binding"/>
    <property type="evidence" value="ECO:0007669"/>
    <property type="project" value="InterPro"/>
</dbReference>
<reference evidence="2 3" key="1">
    <citation type="submission" date="2020-08" db="EMBL/GenBank/DDBJ databases">
        <title>Sequencing the genomes of 1000 actinobacteria strains.</title>
        <authorList>
            <person name="Klenk H.-P."/>
        </authorList>
    </citation>
    <scope>NUCLEOTIDE SEQUENCE [LARGE SCALE GENOMIC DNA]</scope>
    <source>
        <strain evidence="2 3">DSM 44551</strain>
    </source>
</reference>
<dbReference type="EMBL" id="JACHDB010000001">
    <property type="protein sequence ID" value="MBB5431402.1"/>
    <property type="molecule type" value="Genomic_DNA"/>
</dbReference>
<dbReference type="SUPFAM" id="SSF47413">
    <property type="entry name" value="lambda repressor-like DNA-binding domains"/>
    <property type="match status" value="1"/>
</dbReference>
<protein>
    <submittedName>
        <fullName evidence="2">Transcriptional regulator with XRE-family HTH domain</fullName>
    </submittedName>
</protein>
<dbReference type="InterPro" id="IPR001387">
    <property type="entry name" value="Cro/C1-type_HTH"/>
</dbReference>
<dbReference type="AlphaFoldDB" id="A0A7W8QJ24"/>
<sequence length="72" mass="7726">MLNLEVDGAKLRTAREAAGMSVAALAEKAGCSIWNIYRIERSTGQPSAEVYGRICKALRIKDDSLLKEGSAA</sequence>
<dbReference type="RefSeq" id="WP_184391048.1">
    <property type="nucleotide sequence ID" value="NZ_JACHDB010000001.1"/>
</dbReference>
<dbReference type="InterPro" id="IPR010982">
    <property type="entry name" value="Lambda_DNA-bd_dom_sf"/>
</dbReference>
<dbReference type="Proteomes" id="UP000572635">
    <property type="component" value="Unassembled WGS sequence"/>
</dbReference>
<evidence type="ECO:0000259" key="1">
    <source>
        <dbReference type="PROSITE" id="PS50943"/>
    </source>
</evidence>
<evidence type="ECO:0000313" key="3">
    <source>
        <dbReference type="Proteomes" id="UP000572635"/>
    </source>
</evidence>
<organism evidence="2 3">
    <name type="scientific">Nocardiopsis composta</name>
    <dbReference type="NCBI Taxonomy" id="157465"/>
    <lineage>
        <taxon>Bacteria</taxon>
        <taxon>Bacillati</taxon>
        <taxon>Actinomycetota</taxon>
        <taxon>Actinomycetes</taxon>
        <taxon>Streptosporangiales</taxon>
        <taxon>Nocardiopsidaceae</taxon>
        <taxon>Nocardiopsis</taxon>
    </lineage>
</organism>
<evidence type="ECO:0000313" key="2">
    <source>
        <dbReference type="EMBL" id="MBB5431402.1"/>
    </source>
</evidence>
<dbReference type="Pfam" id="PF13560">
    <property type="entry name" value="HTH_31"/>
    <property type="match status" value="1"/>
</dbReference>
<keyword evidence="3" id="KW-1185">Reference proteome</keyword>
<proteinExistence type="predicted"/>
<dbReference type="PROSITE" id="PS50943">
    <property type="entry name" value="HTH_CROC1"/>
    <property type="match status" value="1"/>
</dbReference>
<dbReference type="CDD" id="cd00093">
    <property type="entry name" value="HTH_XRE"/>
    <property type="match status" value="1"/>
</dbReference>
<comment type="caution">
    <text evidence="2">The sequence shown here is derived from an EMBL/GenBank/DDBJ whole genome shotgun (WGS) entry which is preliminary data.</text>
</comment>
<gene>
    <name evidence="2" type="ORF">HDA36_001486</name>
</gene>
<dbReference type="SMART" id="SM00530">
    <property type="entry name" value="HTH_XRE"/>
    <property type="match status" value="1"/>
</dbReference>